<keyword evidence="9 12" id="KW-0472">Membrane</keyword>
<dbReference type="Proteomes" id="UP000744438">
    <property type="component" value="Unassembled WGS sequence"/>
</dbReference>
<gene>
    <name evidence="12" type="primary">mraY</name>
    <name evidence="15" type="ORF">ISQ63_00065</name>
</gene>
<evidence type="ECO:0000256" key="11">
    <source>
        <dbReference type="ARBA" id="ARBA00023316"/>
    </source>
</evidence>
<evidence type="ECO:0000256" key="1">
    <source>
        <dbReference type="ARBA" id="ARBA00004141"/>
    </source>
</evidence>
<comment type="caution">
    <text evidence="15">The sequence shown here is derived from an EMBL/GenBank/DDBJ whole genome shotgun (WGS) entry which is preliminary data.</text>
</comment>
<dbReference type="GO" id="GO:0051301">
    <property type="term" value="P:cell division"/>
    <property type="evidence" value="ECO:0007669"/>
    <property type="project" value="UniProtKB-KW"/>
</dbReference>
<evidence type="ECO:0000256" key="12">
    <source>
        <dbReference type="HAMAP-Rule" id="MF_00038"/>
    </source>
</evidence>
<evidence type="ECO:0000256" key="3">
    <source>
        <dbReference type="ARBA" id="ARBA00022618"/>
    </source>
</evidence>
<sequence>MFLPILEYLAESFGPLRIFNYFTFRAILATLTSLVFILFFGKTFIRFIAKQKYGQIIRDEGPQSHLEKKGTPTMGGLLILFSIVFSCLCWGDLSNKYLLASMGVTFLFGVIGLIDDFLKLRYSNSKGLSGRSRLLWEILVALSASSLIYYFATSAEETTLFLPFFKDFALQLGIWFVLFSALVLVATANAVNLTDGLDGLAIMPSVMVAAGMGIIAYISGNAILSDYLNVPYLFYSTEIVIFCGALVGAGIGFLWFNTYPAQIFMGDVGSLSLGAALGIIAISIRQEFILMLMGGVFVIETLSVILQVASFKLTGKRIFKMAPLHHHYELSGLAEPKIIVRFWIVTLILVLFALATFRLR</sequence>
<evidence type="ECO:0000256" key="9">
    <source>
        <dbReference type="ARBA" id="ARBA00023136"/>
    </source>
</evidence>
<keyword evidence="6 12" id="KW-0133">Cell shape</keyword>
<feature type="binding site" evidence="14">
    <location>
        <position position="267"/>
    </location>
    <ligand>
        <name>Mg(2+)</name>
        <dbReference type="ChEBI" id="CHEBI:18420"/>
    </ligand>
</feature>
<dbReference type="Pfam" id="PF10555">
    <property type="entry name" value="MraY_sig1"/>
    <property type="match status" value="1"/>
</dbReference>
<evidence type="ECO:0000256" key="4">
    <source>
        <dbReference type="ARBA" id="ARBA00022679"/>
    </source>
</evidence>
<comment type="subcellular location">
    <subcellularLocation>
        <location evidence="12">Cell membrane</location>
        <topology evidence="12">Multi-pass membrane protein</topology>
    </subcellularLocation>
    <subcellularLocation>
        <location evidence="1">Membrane</location>
        <topology evidence="1">Multi-pass membrane protein</topology>
    </subcellularLocation>
</comment>
<feature type="transmembrane region" description="Helical" evidence="12">
    <location>
        <begin position="97"/>
        <end position="114"/>
    </location>
</feature>
<dbReference type="CDD" id="cd06852">
    <property type="entry name" value="GT_MraY"/>
    <property type="match status" value="1"/>
</dbReference>
<comment type="cofactor">
    <cofactor evidence="12 14">
        <name>Mg(2+)</name>
        <dbReference type="ChEBI" id="CHEBI:18420"/>
    </cofactor>
</comment>
<feature type="transmembrane region" description="Helical" evidence="12">
    <location>
        <begin position="232"/>
        <end position="256"/>
    </location>
</feature>
<keyword evidence="12 14" id="KW-0479">Metal-binding</keyword>
<dbReference type="InterPro" id="IPR003524">
    <property type="entry name" value="PNAcMuramoyl-5peptid_Trfase"/>
</dbReference>
<evidence type="ECO:0000256" key="5">
    <source>
        <dbReference type="ARBA" id="ARBA00022692"/>
    </source>
</evidence>
<evidence type="ECO:0000256" key="2">
    <source>
        <dbReference type="ARBA" id="ARBA00005583"/>
    </source>
</evidence>
<keyword evidence="3 12" id="KW-0132">Cell division</keyword>
<keyword evidence="10 12" id="KW-0131">Cell cycle</keyword>
<reference evidence="15" key="1">
    <citation type="submission" date="2020-10" db="EMBL/GenBank/DDBJ databases">
        <title>Microbiome of the Black Sea water column analyzed by genome centric metagenomics.</title>
        <authorList>
            <person name="Cabello-Yeves P.J."/>
            <person name="Callieri C."/>
            <person name="Picazo A."/>
            <person name="Mehrshad M."/>
            <person name="Haro-Moreno J.M."/>
            <person name="Roda-Garcia J."/>
            <person name="Dzembekova N."/>
            <person name="Slabakova V."/>
            <person name="Slabakova N."/>
            <person name="Moncheva S."/>
            <person name="Rodriguez-Valera F."/>
        </authorList>
    </citation>
    <scope>NUCLEOTIDE SEQUENCE</scope>
    <source>
        <strain evidence="15">BS307-5m-G49</strain>
    </source>
</reference>
<dbReference type="GO" id="GO:0071555">
    <property type="term" value="P:cell wall organization"/>
    <property type="evidence" value="ECO:0007669"/>
    <property type="project" value="UniProtKB-KW"/>
</dbReference>
<accession>A0A937LBU8</accession>
<feature type="transmembrane region" description="Helical" evidence="12">
    <location>
        <begin position="338"/>
        <end position="357"/>
    </location>
</feature>
<dbReference type="GO" id="GO:0008963">
    <property type="term" value="F:phospho-N-acetylmuramoyl-pentapeptide-transferase activity"/>
    <property type="evidence" value="ECO:0007669"/>
    <property type="project" value="UniProtKB-UniRule"/>
</dbReference>
<keyword evidence="11 12" id="KW-0961">Cell wall biogenesis/degradation</keyword>
<comment type="similarity">
    <text evidence="2 12">Belongs to the glycosyltransferase 4 family. MraY subfamily.</text>
</comment>
<organism evidence="15 16">
    <name type="scientific">SAR86 cluster bacterium</name>
    <dbReference type="NCBI Taxonomy" id="2030880"/>
    <lineage>
        <taxon>Bacteria</taxon>
        <taxon>Pseudomonadati</taxon>
        <taxon>Pseudomonadota</taxon>
        <taxon>Gammaproteobacteria</taxon>
        <taxon>SAR86 cluster</taxon>
    </lineage>
</organism>
<dbReference type="AlphaFoldDB" id="A0A937LBU8"/>
<evidence type="ECO:0000313" key="16">
    <source>
        <dbReference type="Proteomes" id="UP000744438"/>
    </source>
</evidence>
<dbReference type="PROSITE" id="PS01347">
    <property type="entry name" value="MRAY_1"/>
    <property type="match status" value="1"/>
</dbReference>
<evidence type="ECO:0000313" key="15">
    <source>
        <dbReference type="EMBL" id="MBL6811261.1"/>
    </source>
</evidence>
<feature type="transmembrane region" description="Helical" evidence="12">
    <location>
        <begin position="70"/>
        <end position="91"/>
    </location>
</feature>
<feature type="transmembrane region" description="Helical" evidence="12">
    <location>
        <begin position="263"/>
        <end position="282"/>
    </location>
</feature>
<comment type="function">
    <text evidence="12">Catalyzes the initial step of the lipid cycle reactions in the biosynthesis of the cell wall peptidoglycan: transfers peptidoglycan precursor phospho-MurNAc-pentapeptide from UDP-MurNAc-pentapeptide onto the lipid carrier undecaprenyl phosphate, yielding undecaprenyl-pyrophosphoryl-MurNAc-pentapeptide, known as lipid I.</text>
</comment>
<dbReference type="PROSITE" id="PS01348">
    <property type="entry name" value="MRAY_2"/>
    <property type="match status" value="1"/>
</dbReference>
<evidence type="ECO:0000256" key="14">
    <source>
        <dbReference type="PIRSR" id="PIRSR600715-1"/>
    </source>
</evidence>
<comment type="pathway">
    <text evidence="12">Cell wall biogenesis; peptidoglycan biosynthesis.</text>
</comment>
<dbReference type="HAMAP" id="MF_00038">
    <property type="entry name" value="MraY"/>
    <property type="match status" value="1"/>
</dbReference>
<keyword evidence="12 14" id="KW-0460">Magnesium</keyword>
<dbReference type="PANTHER" id="PTHR22926">
    <property type="entry name" value="PHOSPHO-N-ACETYLMURAMOYL-PENTAPEPTIDE-TRANSFERASE"/>
    <property type="match status" value="1"/>
</dbReference>
<keyword evidence="12" id="KW-1003">Cell membrane</keyword>
<feature type="transmembrane region" description="Helical" evidence="12">
    <location>
        <begin position="26"/>
        <end position="49"/>
    </location>
</feature>
<proteinExistence type="inferred from homology"/>
<evidence type="ECO:0000256" key="13">
    <source>
        <dbReference type="NCBIfam" id="TIGR00445"/>
    </source>
</evidence>
<evidence type="ECO:0000256" key="6">
    <source>
        <dbReference type="ARBA" id="ARBA00022960"/>
    </source>
</evidence>
<name>A0A937LBU8_9GAMM</name>
<comment type="catalytic activity">
    <reaction evidence="12">
        <text>UDP-N-acetyl-alpha-D-muramoyl-L-alanyl-gamma-D-glutamyl-meso-2,6-diaminopimeloyl-D-alanyl-D-alanine + di-trans,octa-cis-undecaprenyl phosphate = di-trans,octa-cis-undecaprenyl diphospho-N-acetyl-alpha-D-muramoyl-L-alanyl-D-glutamyl-meso-2,6-diaminopimeloyl-D-alanyl-D-alanine + UMP</text>
        <dbReference type="Rhea" id="RHEA:28386"/>
        <dbReference type="ChEBI" id="CHEBI:57865"/>
        <dbReference type="ChEBI" id="CHEBI:60392"/>
        <dbReference type="ChEBI" id="CHEBI:61386"/>
        <dbReference type="ChEBI" id="CHEBI:61387"/>
        <dbReference type="EC" id="2.7.8.13"/>
    </reaction>
</comment>
<dbReference type="PANTHER" id="PTHR22926:SF5">
    <property type="entry name" value="PHOSPHO-N-ACETYLMURAMOYL-PENTAPEPTIDE-TRANSFERASE HOMOLOG"/>
    <property type="match status" value="1"/>
</dbReference>
<feature type="binding site" evidence="14">
    <location>
        <position position="192"/>
    </location>
    <ligand>
        <name>Mg(2+)</name>
        <dbReference type="ChEBI" id="CHEBI:18420"/>
    </ligand>
</feature>
<feature type="transmembrane region" description="Helical" evidence="12">
    <location>
        <begin position="200"/>
        <end position="220"/>
    </location>
</feature>
<dbReference type="EMBL" id="JADHQC010000001">
    <property type="protein sequence ID" value="MBL6811261.1"/>
    <property type="molecule type" value="Genomic_DNA"/>
</dbReference>
<evidence type="ECO:0000256" key="7">
    <source>
        <dbReference type="ARBA" id="ARBA00022984"/>
    </source>
</evidence>
<dbReference type="GO" id="GO:0046872">
    <property type="term" value="F:metal ion binding"/>
    <property type="evidence" value="ECO:0007669"/>
    <property type="project" value="UniProtKB-KW"/>
</dbReference>
<dbReference type="Pfam" id="PF00953">
    <property type="entry name" value="Glycos_transf_4"/>
    <property type="match status" value="1"/>
</dbReference>
<dbReference type="EC" id="2.7.8.13" evidence="12 13"/>
<keyword evidence="4 12" id="KW-0808">Transferase</keyword>
<evidence type="ECO:0000256" key="10">
    <source>
        <dbReference type="ARBA" id="ARBA00023306"/>
    </source>
</evidence>
<dbReference type="GO" id="GO:0005886">
    <property type="term" value="C:plasma membrane"/>
    <property type="evidence" value="ECO:0007669"/>
    <property type="project" value="UniProtKB-SubCell"/>
</dbReference>
<evidence type="ECO:0000256" key="8">
    <source>
        <dbReference type="ARBA" id="ARBA00022989"/>
    </source>
</evidence>
<protein>
    <recommendedName>
        <fullName evidence="12 13">Phospho-N-acetylmuramoyl-pentapeptide-transferase</fullName>
        <ecNumber evidence="12 13">2.7.8.13</ecNumber>
    </recommendedName>
    <alternativeName>
        <fullName evidence="12">UDP-MurNAc-pentapeptide phosphotransferase</fullName>
    </alternativeName>
</protein>
<feature type="transmembrane region" description="Helical" evidence="12">
    <location>
        <begin position="134"/>
        <end position="152"/>
    </location>
</feature>
<feature type="transmembrane region" description="Helical" evidence="12">
    <location>
        <begin position="288"/>
        <end position="311"/>
    </location>
</feature>
<keyword evidence="8 12" id="KW-1133">Transmembrane helix</keyword>
<dbReference type="GO" id="GO:0009252">
    <property type="term" value="P:peptidoglycan biosynthetic process"/>
    <property type="evidence" value="ECO:0007669"/>
    <property type="project" value="UniProtKB-UniRule"/>
</dbReference>
<dbReference type="NCBIfam" id="TIGR00445">
    <property type="entry name" value="mraY"/>
    <property type="match status" value="1"/>
</dbReference>
<dbReference type="GO" id="GO:0008360">
    <property type="term" value="P:regulation of cell shape"/>
    <property type="evidence" value="ECO:0007669"/>
    <property type="project" value="UniProtKB-KW"/>
</dbReference>
<dbReference type="InterPro" id="IPR018480">
    <property type="entry name" value="PNAcMuramoyl-5peptid_Trfase_CS"/>
</dbReference>
<feature type="transmembrane region" description="Helical" evidence="12">
    <location>
        <begin position="172"/>
        <end position="193"/>
    </location>
</feature>
<keyword evidence="5 12" id="KW-0812">Transmembrane</keyword>
<keyword evidence="7 12" id="KW-0573">Peptidoglycan synthesis</keyword>
<dbReference type="InterPro" id="IPR000715">
    <property type="entry name" value="Glycosyl_transferase_4"/>
</dbReference>